<organism evidence="5 6">
    <name type="scientific">Verticillium longisporum</name>
    <name type="common">Verticillium dahliae var. longisporum</name>
    <dbReference type="NCBI Taxonomy" id="100787"/>
    <lineage>
        <taxon>Eukaryota</taxon>
        <taxon>Fungi</taxon>
        <taxon>Dikarya</taxon>
        <taxon>Ascomycota</taxon>
        <taxon>Pezizomycotina</taxon>
        <taxon>Sordariomycetes</taxon>
        <taxon>Hypocreomycetidae</taxon>
        <taxon>Glomerellales</taxon>
        <taxon>Plectosphaerellaceae</taxon>
        <taxon>Verticillium</taxon>
    </lineage>
</organism>
<dbReference type="InterPro" id="IPR050613">
    <property type="entry name" value="Sec_Metabolite_Reg"/>
</dbReference>
<sequence length="131" mass="14478">MKLTRGTSCVLCQQRKVRCDKRKPCANCVKARVECRVVPPNPPRRRKKRLQEKDLIDRLKKYETLLAENGVSVDPIARDLRVSSHGGVDEVTDLENDLEGLHTSPDGSQASSSQTGFGAGTHRPDKTLASP</sequence>
<evidence type="ECO:0000313" key="6">
    <source>
        <dbReference type="Proteomes" id="UP000689129"/>
    </source>
</evidence>
<dbReference type="PANTHER" id="PTHR31001">
    <property type="entry name" value="UNCHARACTERIZED TRANSCRIPTIONAL REGULATORY PROTEIN"/>
    <property type="match status" value="1"/>
</dbReference>
<dbReference type="Pfam" id="PF00172">
    <property type="entry name" value="Zn_clus"/>
    <property type="match status" value="1"/>
</dbReference>
<dbReference type="InterPro" id="IPR001138">
    <property type="entry name" value="Zn2Cys6_DnaBD"/>
</dbReference>
<evidence type="ECO:0000259" key="4">
    <source>
        <dbReference type="PROSITE" id="PS50048"/>
    </source>
</evidence>
<feature type="region of interest" description="Disordered" evidence="3">
    <location>
        <begin position="82"/>
        <end position="131"/>
    </location>
</feature>
<comment type="subcellular location">
    <subcellularLocation>
        <location evidence="1">Nucleus</location>
    </subcellularLocation>
</comment>
<name>A0A8I3AGS7_VERLO</name>
<evidence type="ECO:0000313" key="5">
    <source>
        <dbReference type="EMBL" id="KAG7115540.1"/>
    </source>
</evidence>
<dbReference type="GO" id="GO:0005634">
    <property type="term" value="C:nucleus"/>
    <property type="evidence" value="ECO:0007669"/>
    <property type="project" value="UniProtKB-SubCell"/>
</dbReference>
<protein>
    <submittedName>
        <fullName evidence="5">Pyriculol/pyriculariol biosynthesis cluster transcription factor like protein</fullName>
    </submittedName>
</protein>
<dbReference type="CDD" id="cd00067">
    <property type="entry name" value="GAL4"/>
    <property type="match status" value="1"/>
</dbReference>
<evidence type="ECO:0000256" key="3">
    <source>
        <dbReference type="SAM" id="MobiDB-lite"/>
    </source>
</evidence>
<accession>A0A8I3AGS7</accession>
<comment type="caution">
    <text evidence="5">The sequence shown here is derived from an EMBL/GenBank/DDBJ whole genome shotgun (WGS) entry which is preliminary data.</text>
</comment>
<evidence type="ECO:0000256" key="1">
    <source>
        <dbReference type="ARBA" id="ARBA00004123"/>
    </source>
</evidence>
<dbReference type="PANTHER" id="PTHR31001:SF45">
    <property type="entry name" value="ZN(II)2CYS6 TRANSCRIPTION FACTOR (EUROFUNG)"/>
    <property type="match status" value="1"/>
</dbReference>
<dbReference type="EMBL" id="JAEMWZ010000475">
    <property type="protein sequence ID" value="KAG7115540.1"/>
    <property type="molecule type" value="Genomic_DNA"/>
</dbReference>
<reference evidence="5" key="1">
    <citation type="journal article" date="2021" name="Mol. Plant Pathol.">
        <title>A 20-kb lineage-specific genomic region tames virulence in pathogenic amphidiploid Verticillium longisporum.</title>
        <authorList>
            <person name="Harting R."/>
            <person name="Starke J."/>
            <person name="Kusch H."/>
            <person name="Poggeler S."/>
            <person name="Maurus I."/>
            <person name="Schluter R."/>
            <person name="Landesfeind M."/>
            <person name="Bulla I."/>
            <person name="Nowrousian M."/>
            <person name="de Jonge R."/>
            <person name="Stahlhut G."/>
            <person name="Hoff K.J."/>
            <person name="Asshauer K.P."/>
            <person name="Thurmer A."/>
            <person name="Stanke M."/>
            <person name="Daniel R."/>
            <person name="Morgenstern B."/>
            <person name="Thomma B.P.H.J."/>
            <person name="Kronstad J.W."/>
            <person name="Braus-Stromeyer S.A."/>
            <person name="Braus G.H."/>
        </authorList>
    </citation>
    <scope>NUCLEOTIDE SEQUENCE</scope>
    <source>
        <strain evidence="5">Vl32</strain>
    </source>
</reference>
<dbReference type="GO" id="GO:0008270">
    <property type="term" value="F:zinc ion binding"/>
    <property type="evidence" value="ECO:0007669"/>
    <property type="project" value="InterPro"/>
</dbReference>
<dbReference type="GO" id="GO:0000981">
    <property type="term" value="F:DNA-binding transcription factor activity, RNA polymerase II-specific"/>
    <property type="evidence" value="ECO:0007669"/>
    <property type="project" value="InterPro"/>
</dbReference>
<proteinExistence type="predicted"/>
<feature type="domain" description="Zn(2)-C6 fungal-type" evidence="4">
    <location>
        <begin position="8"/>
        <end position="37"/>
    </location>
</feature>
<feature type="compositionally biased region" description="Basic and acidic residues" evidence="3">
    <location>
        <begin position="122"/>
        <end position="131"/>
    </location>
</feature>
<dbReference type="PROSITE" id="PS50048">
    <property type="entry name" value="ZN2_CY6_FUNGAL_2"/>
    <property type="match status" value="1"/>
</dbReference>
<evidence type="ECO:0000256" key="2">
    <source>
        <dbReference type="ARBA" id="ARBA00023242"/>
    </source>
</evidence>
<keyword evidence="2" id="KW-0539">Nucleus</keyword>
<dbReference type="SMART" id="SM00066">
    <property type="entry name" value="GAL4"/>
    <property type="match status" value="1"/>
</dbReference>
<dbReference type="OrthoDB" id="2269373at2759"/>
<dbReference type="Proteomes" id="UP000689129">
    <property type="component" value="Unassembled WGS sequence"/>
</dbReference>
<dbReference type="AlphaFoldDB" id="A0A8I3AGS7"/>
<feature type="compositionally biased region" description="Polar residues" evidence="3">
    <location>
        <begin position="105"/>
        <end position="116"/>
    </location>
</feature>
<gene>
    <name evidence="5" type="ORF">HYQ45_018998</name>
</gene>